<organism evidence="1 2">
    <name type="scientific">Winogradskyella pacifica</name>
    <dbReference type="NCBI Taxonomy" id="664642"/>
    <lineage>
        <taxon>Bacteria</taxon>
        <taxon>Pseudomonadati</taxon>
        <taxon>Bacteroidota</taxon>
        <taxon>Flavobacteriia</taxon>
        <taxon>Flavobacteriales</taxon>
        <taxon>Flavobacteriaceae</taxon>
        <taxon>Winogradskyella</taxon>
    </lineage>
</organism>
<dbReference type="EMBL" id="QREI01000005">
    <property type="protein sequence ID" value="REE16982.1"/>
    <property type="molecule type" value="Genomic_DNA"/>
</dbReference>
<sequence>MDKAQILETAKTKTGQLISLCMGYLDAIHYFEDIKLHNKLDNSTLKELCKVDLKGIRNDTITTRPCNIQDEIVLGRIYETDENELLSLFEKKFEKAKHLDGFKTKKAFAKYEYKYQKGIWKNHDITKWIPIAKQWLNLLKGIEAAEPEKVANGGNKELKDFFKTGTNNELIEEIKNEFNPIKPKETAILIYLLHKEFNLINLSGTKFKGRNRISEILLNKEIRNNTAVNKYFKANTDNIDIHTKTDDNYKDINNRLLKIINKFNQKQ</sequence>
<dbReference type="Proteomes" id="UP000256919">
    <property type="component" value="Unassembled WGS sequence"/>
</dbReference>
<protein>
    <submittedName>
        <fullName evidence="1">Uncharacterized protein</fullName>
    </submittedName>
</protein>
<evidence type="ECO:0000313" key="1">
    <source>
        <dbReference type="EMBL" id="REE16982.1"/>
    </source>
</evidence>
<evidence type="ECO:0000313" key="2">
    <source>
        <dbReference type="Proteomes" id="UP000256919"/>
    </source>
</evidence>
<dbReference type="AlphaFoldDB" id="A0A3D9MAY5"/>
<accession>A0A3D9MAY5</accession>
<comment type="caution">
    <text evidence="1">The sequence shown here is derived from an EMBL/GenBank/DDBJ whole genome shotgun (WGS) entry which is preliminary data.</text>
</comment>
<proteinExistence type="predicted"/>
<reference evidence="1 2" key="1">
    <citation type="submission" date="2018-07" db="EMBL/GenBank/DDBJ databases">
        <title>Genomic Encyclopedia of Type Strains, Phase III (KMG-III): the genomes of soil and plant-associated and newly described type strains.</title>
        <authorList>
            <person name="Whitman W."/>
        </authorList>
    </citation>
    <scope>NUCLEOTIDE SEQUENCE [LARGE SCALE GENOMIC DNA]</scope>
    <source>
        <strain evidence="1 2">CECT 7948</strain>
    </source>
</reference>
<dbReference type="RefSeq" id="WP_220347458.1">
    <property type="nucleotide sequence ID" value="NZ_QREI01000005.1"/>
</dbReference>
<keyword evidence="2" id="KW-1185">Reference proteome</keyword>
<name>A0A3D9MAY5_9FLAO</name>
<gene>
    <name evidence="1" type="ORF">DFQ09_105195</name>
</gene>